<dbReference type="RefSeq" id="XP_018276743.1">
    <property type="nucleotide sequence ID" value="XM_018420946.1"/>
</dbReference>
<evidence type="ECO:0000313" key="9">
    <source>
        <dbReference type="Proteomes" id="UP000053611"/>
    </source>
</evidence>
<evidence type="ECO:0000256" key="2">
    <source>
        <dbReference type="ARBA" id="ARBA00006730"/>
    </source>
</evidence>
<keyword evidence="9" id="KW-1185">Reference proteome</keyword>
<reference evidence="8 9" key="1">
    <citation type="submission" date="2015-03" db="EMBL/GenBank/DDBJ databases">
        <title>Genomics and transcriptomics of the oil-accumulating basidiomycete yeast T. oleaginosus allow insights into substrate utilization and the diverse evolutionary trajectories of mating systems in fungi.</title>
        <authorList>
            <consortium name="DOE Joint Genome Institute"/>
            <person name="Kourist R."/>
            <person name="Kracht O."/>
            <person name="Bracharz F."/>
            <person name="Lipzen A."/>
            <person name="Nolan M."/>
            <person name="Ohm R."/>
            <person name="Grigoriev I."/>
            <person name="Sun S."/>
            <person name="Heitman J."/>
            <person name="Bruck T."/>
            <person name="Nowrousian M."/>
        </authorList>
    </citation>
    <scope>NUCLEOTIDE SEQUENCE [LARGE SCALE GENOMIC DNA]</scope>
    <source>
        <strain evidence="8 9">IBC0246</strain>
    </source>
</reference>
<dbReference type="InterPro" id="IPR006076">
    <property type="entry name" value="FAD-dep_OxRdtase"/>
</dbReference>
<evidence type="ECO:0000256" key="5">
    <source>
        <dbReference type="ARBA" id="ARBA00023002"/>
    </source>
</evidence>
<dbReference type="Gene3D" id="3.40.50.720">
    <property type="entry name" value="NAD(P)-binding Rossmann-like Domain"/>
    <property type="match status" value="1"/>
</dbReference>
<dbReference type="PIRSF" id="PIRSF000189">
    <property type="entry name" value="D-aa_oxidase"/>
    <property type="match status" value="1"/>
</dbReference>
<keyword evidence="5" id="KW-0560">Oxidoreductase</keyword>
<dbReference type="GO" id="GO:0071949">
    <property type="term" value="F:FAD binding"/>
    <property type="evidence" value="ECO:0007669"/>
    <property type="project" value="InterPro"/>
</dbReference>
<evidence type="ECO:0000256" key="1">
    <source>
        <dbReference type="ARBA" id="ARBA00001974"/>
    </source>
</evidence>
<dbReference type="InterPro" id="IPR023209">
    <property type="entry name" value="DAO"/>
</dbReference>
<organism evidence="8 9">
    <name type="scientific">Cutaneotrichosporon oleaginosum</name>
    <dbReference type="NCBI Taxonomy" id="879819"/>
    <lineage>
        <taxon>Eukaryota</taxon>
        <taxon>Fungi</taxon>
        <taxon>Dikarya</taxon>
        <taxon>Basidiomycota</taxon>
        <taxon>Agaricomycotina</taxon>
        <taxon>Tremellomycetes</taxon>
        <taxon>Trichosporonales</taxon>
        <taxon>Trichosporonaceae</taxon>
        <taxon>Cutaneotrichosporon</taxon>
    </lineage>
</organism>
<evidence type="ECO:0000256" key="6">
    <source>
        <dbReference type="PIRSR" id="PIRSR000189-1"/>
    </source>
</evidence>
<dbReference type="STRING" id="879819.A0A0J0XGU3"/>
<protein>
    <submittedName>
        <fullName evidence="8">Nucleotide-binding domain-containing protein</fullName>
    </submittedName>
</protein>
<keyword evidence="3" id="KW-0285">Flavoprotein</keyword>
<sequence>MVLPQSEKSAYDVVVLGAGVLGLATADALSATGLRVAILARDLPEDVDSAAFASPWAGANWSSFGANEKERKRDTHTFEVFGRLAKTHPEIVTRRQFKYIWNKDKGYSSPWYKDVVFNFRRLERSEVPGPYSEGVSFESYTLNPHRYNALLASRLRERGVPIVRKRVSSLDEAFAHFGPVDLVVNATGLGAKSLLGVEDPAVFPDRGQTALVRAPNVDICFGVRDADMPAGKAVYIIPRPGSGGCVIVGGTNIKGEYSTLPNRDTAEQVLKAAFEICPELANGGKSWKDIDVVSHNVGLRPAREGGLRLEIEERTLGTDVLTPEGGKSKARRVAVLHCYGIGPAGYQANLGIAEEAKEIALRHLSTQRSRL</sequence>
<dbReference type="SUPFAM" id="SSF54373">
    <property type="entry name" value="FAD-linked reductases, C-terminal domain"/>
    <property type="match status" value="1"/>
</dbReference>
<keyword evidence="4 6" id="KW-0274">FAD</keyword>
<accession>A0A0J0XGU3</accession>
<proteinExistence type="inferred from homology"/>
<gene>
    <name evidence="8" type="ORF">CC85DRAFT_264062</name>
</gene>
<evidence type="ECO:0000256" key="4">
    <source>
        <dbReference type="ARBA" id="ARBA00022827"/>
    </source>
</evidence>
<feature type="binding site" evidence="6">
    <location>
        <position position="300"/>
    </location>
    <ligand>
        <name>D-dopa</name>
        <dbReference type="ChEBI" id="CHEBI:149689"/>
    </ligand>
</feature>
<dbReference type="EMBL" id="KQ087238">
    <property type="protein sequence ID" value="KLT40252.1"/>
    <property type="molecule type" value="Genomic_DNA"/>
</dbReference>
<feature type="domain" description="FAD dependent oxidoreductase" evidence="7">
    <location>
        <begin position="12"/>
        <end position="355"/>
    </location>
</feature>
<dbReference type="SUPFAM" id="SSF51971">
    <property type="entry name" value="Nucleotide-binding domain"/>
    <property type="match status" value="1"/>
</dbReference>
<comment type="cofactor">
    <cofactor evidence="1 6">
        <name>FAD</name>
        <dbReference type="ChEBI" id="CHEBI:57692"/>
    </cofactor>
</comment>
<dbReference type="Gene3D" id="3.30.9.10">
    <property type="entry name" value="D-Amino Acid Oxidase, subunit A, domain 2"/>
    <property type="match status" value="1"/>
</dbReference>
<dbReference type="GeneID" id="28981549"/>
<dbReference type="GO" id="GO:0005737">
    <property type="term" value="C:cytoplasm"/>
    <property type="evidence" value="ECO:0007669"/>
    <property type="project" value="TreeGrafter"/>
</dbReference>
<evidence type="ECO:0000256" key="3">
    <source>
        <dbReference type="ARBA" id="ARBA00022630"/>
    </source>
</evidence>
<dbReference type="AlphaFoldDB" id="A0A0J0XGU3"/>
<dbReference type="PANTHER" id="PTHR11530:SF30">
    <property type="entry name" value="FAD DEPENDENT OXIDOREDUCTASE DOMAIN-CONTAINING PROTEIN"/>
    <property type="match status" value="1"/>
</dbReference>
<dbReference type="GO" id="GO:0019478">
    <property type="term" value="P:D-amino acid catabolic process"/>
    <property type="evidence" value="ECO:0007669"/>
    <property type="project" value="TreeGrafter"/>
</dbReference>
<name>A0A0J0XGU3_9TREE</name>
<dbReference type="Proteomes" id="UP000053611">
    <property type="component" value="Unassembled WGS sequence"/>
</dbReference>
<evidence type="ECO:0000259" key="7">
    <source>
        <dbReference type="Pfam" id="PF01266"/>
    </source>
</evidence>
<feature type="binding site" evidence="6">
    <location>
        <position position="187"/>
    </location>
    <ligand>
        <name>FAD</name>
        <dbReference type="ChEBI" id="CHEBI:57692"/>
    </ligand>
</feature>
<dbReference type="OrthoDB" id="2015447at2759"/>
<feature type="binding site" evidence="6">
    <location>
        <position position="235"/>
    </location>
    <ligand>
        <name>D-dopa</name>
        <dbReference type="ChEBI" id="CHEBI:149689"/>
    </ligand>
</feature>
<comment type="similarity">
    <text evidence="2">Belongs to the DAMOX/DASOX family.</text>
</comment>
<evidence type="ECO:0000313" key="8">
    <source>
        <dbReference type="EMBL" id="KLT40252.1"/>
    </source>
</evidence>
<dbReference type="PANTHER" id="PTHR11530">
    <property type="entry name" value="D-AMINO ACID OXIDASE"/>
    <property type="match status" value="1"/>
</dbReference>
<feature type="binding site" evidence="6">
    <location>
        <position position="167"/>
    </location>
    <ligand>
        <name>FAD</name>
        <dbReference type="ChEBI" id="CHEBI:57692"/>
    </ligand>
</feature>
<dbReference type="Pfam" id="PF01266">
    <property type="entry name" value="DAO"/>
    <property type="match status" value="1"/>
</dbReference>
<dbReference type="GO" id="GO:0003884">
    <property type="term" value="F:D-amino-acid oxidase activity"/>
    <property type="evidence" value="ECO:0007669"/>
    <property type="project" value="InterPro"/>
</dbReference>